<organism evidence="2 3">
    <name type="scientific">Microcystis aeruginosa Ma_QC_C_20070703_M131</name>
    <dbReference type="NCBI Taxonomy" id="2486263"/>
    <lineage>
        <taxon>Bacteria</taxon>
        <taxon>Bacillati</taxon>
        <taxon>Cyanobacteriota</taxon>
        <taxon>Cyanophyceae</taxon>
        <taxon>Oscillatoriophycideae</taxon>
        <taxon>Chroococcales</taxon>
        <taxon>Microcystaceae</taxon>
        <taxon>Microcystis</taxon>
    </lineage>
</organism>
<evidence type="ECO:0000313" key="2">
    <source>
        <dbReference type="EMBL" id="TRT51394.1"/>
    </source>
</evidence>
<dbReference type="InterPro" id="IPR009339">
    <property type="entry name" value="DUF998"/>
</dbReference>
<feature type="transmembrane region" description="Helical" evidence="1">
    <location>
        <begin position="49"/>
        <end position="70"/>
    </location>
</feature>
<evidence type="ECO:0000313" key="3">
    <source>
        <dbReference type="Proteomes" id="UP000316443"/>
    </source>
</evidence>
<dbReference type="AlphaFoldDB" id="A0A551XRN7"/>
<dbReference type="Proteomes" id="UP000316443">
    <property type="component" value="Unassembled WGS sequence"/>
</dbReference>
<accession>A0A551XRN7</accession>
<protein>
    <submittedName>
        <fullName evidence="2">DUF998 domain-containing protein</fullName>
    </submittedName>
</protein>
<proteinExistence type="predicted"/>
<feature type="transmembrane region" description="Helical" evidence="1">
    <location>
        <begin position="6"/>
        <end position="29"/>
    </location>
</feature>
<keyword evidence="1" id="KW-1133">Transmembrane helix</keyword>
<dbReference type="EMBL" id="SFCA01000160">
    <property type="protein sequence ID" value="TRT51394.1"/>
    <property type="molecule type" value="Genomic_DNA"/>
</dbReference>
<reference evidence="2 3" key="1">
    <citation type="submission" date="2019-01" db="EMBL/GenBank/DDBJ databases">
        <title>Coherence of Microcystis species and biogeography revealed through population genomics.</title>
        <authorList>
            <person name="Perez-Carrascal O.M."/>
            <person name="Terrat Y."/>
            <person name="Giani A."/>
            <person name="Fortin N."/>
            <person name="Tromas N."/>
            <person name="Shapiro B.J."/>
        </authorList>
    </citation>
    <scope>NUCLEOTIDE SEQUENCE [LARGE SCALE GENOMIC DNA]</scope>
    <source>
        <strain evidence="2">Ma_QC_C_20070703_M131</strain>
    </source>
</reference>
<name>A0A551XRN7_MICAE</name>
<keyword evidence="1" id="KW-0812">Transmembrane</keyword>
<dbReference type="Pfam" id="PF06197">
    <property type="entry name" value="DUF998"/>
    <property type="match status" value="1"/>
</dbReference>
<comment type="caution">
    <text evidence="2">The sequence shown here is derived from an EMBL/GenBank/DDBJ whole genome shotgun (WGS) entry which is preliminary data.</text>
</comment>
<gene>
    <name evidence="2" type="ORF">EWV85_15780</name>
</gene>
<sequence>MNIAIAIVFLASLMLAVCVLYLGAVRSGYSQLRDTINELGESGAPNSKLVAYGVFLPFGLAMLVVAWLSYPENLDASRVAACLAVGYIGAAVFPCDPGSPLSGSWRQSLHNIAGTIHYFGGGVVLWQLRSVAPLFDISSLVVLVAAGLLSSSSVSAVRGGIQRVAEVALLGCLWAILILQEPSNSQF</sequence>
<evidence type="ECO:0000256" key="1">
    <source>
        <dbReference type="SAM" id="Phobius"/>
    </source>
</evidence>
<keyword evidence="1" id="KW-0472">Membrane</keyword>